<dbReference type="Gene3D" id="2.10.240.10">
    <property type="entry name" value="Dihydroorotate dehydrogenase, electron transfer subunit"/>
    <property type="match status" value="1"/>
</dbReference>
<dbReference type="PANTHER" id="PTHR43513:SF3">
    <property type="entry name" value="DIHYDROOROTATE DEHYDROGENASE B (NAD(+)), ELECTRON TRANSFER SUBUNIT-RELATED"/>
    <property type="match status" value="1"/>
</dbReference>
<keyword evidence="2" id="KW-0813">Transport</keyword>
<keyword evidence="6" id="KW-0274">FAD</keyword>
<dbReference type="InterPro" id="IPR050353">
    <property type="entry name" value="PyrK_electron_transfer"/>
</dbReference>
<evidence type="ECO:0000256" key="1">
    <source>
        <dbReference type="ARBA" id="ARBA00006422"/>
    </source>
</evidence>
<dbReference type="InterPro" id="IPR012165">
    <property type="entry name" value="Cyt_c3_hydrogenase_gsu"/>
</dbReference>
<dbReference type="InterPro" id="IPR037117">
    <property type="entry name" value="Dihydroorotate_DH_ele_sf"/>
</dbReference>
<dbReference type="InterPro" id="IPR017927">
    <property type="entry name" value="FAD-bd_FR_type"/>
</dbReference>
<gene>
    <name evidence="12" type="ORF">OIH86_19665</name>
</gene>
<comment type="similarity">
    <text evidence="1">Belongs to the PyrK family.</text>
</comment>
<keyword evidence="13" id="KW-1185">Reference proteome</keyword>
<dbReference type="CDD" id="cd06218">
    <property type="entry name" value="DHOD_e_trans"/>
    <property type="match status" value="1"/>
</dbReference>
<keyword evidence="9" id="KW-0411">Iron-sulfur</keyword>
<evidence type="ECO:0000256" key="2">
    <source>
        <dbReference type="ARBA" id="ARBA00022448"/>
    </source>
</evidence>
<evidence type="ECO:0000256" key="4">
    <source>
        <dbReference type="ARBA" id="ARBA00022714"/>
    </source>
</evidence>
<dbReference type="Gene3D" id="3.40.50.80">
    <property type="entry name" value="Nucleotide-binding domain of ferredoxin-NADP reductase (FNR) module"/>
    <property type="match status" value="1"/>
</dbReference>
<keyword evidence="3" id="KW-0285">Flavoprotein</keyword>
<evidence type="ECO:0000256" key="7">
    <source>
        <dbReference type="ARBA" id="ARBA00022982"/>
    </source>
</evidence>
<protein>
    <submittedName>
        <fullName evidence="12">Dihydroorotate dehydrogenase electron transfer subunit</fullName>
    </submittedName>
</protein>
<reference evidence="12 13" key="1">
    <citation type="submission" date="2022-10" db="EMBL/GenBank/DDBJ databases">
        <title>Draft genome assembly of moderately radiation resistant bacterium Metabacillus halosaccharovorans.</title>
        <authorList>
            <person name="Pal S."/>
            <person name="Gopinathan A."/>
        </authorList>
    </citation>
    <scope>NUCLEOTIDE SEQUENCE [LARGE SCALE GENOMIC DNA]</scope>
    <source>
        <strain evidence="12 13">VITHBRA001</strain>
    </source>
</reference>
<dbReference type="EMBL" id="JAOYEY010000048">
    <property type="protein sequence ID" value="MCV9887866.1"/>
    <property type="molecule type" value="Genomic_DNA"/>
</dbReference>
<evidence type="ECO:0000256" key="6">
    <source>
        <dbReference type="ARBA" id="ARBA00022827"/>
    </source>
</evidence>
<dbReference type="PROSITE" id="PS51384">
    <property type="entry name" value="FAD_FR"/>
    <property type="match status" value="1"/>
</dbReference>
<dbReference type="InterPro" id="IPR019480">
    <property type="entry name" value="Dihydroorotate_DH_Fe-S-bd"/>
</dbReference>
<keyword evidence="7" id="KW-0249">Electron transport</keyword>
<dbReference type="PIRSF" id="PIRSF006816">
    <property type="entry name" value="Cyc3_hyd_g"/>
    <property type="match status" value="1"/>
</dbReference>
<proteinExistence type="inferred from homology"/>
<evidence type="ECO:0000259" key="11">
    <source>
        <dbReference type="PROSITE" id="PS51384"/>
    </source>
</evidence>
<dbReference type="InterPro" id="IPR039261">
    <property type="entry name" value="FNR_nucleotide-bd"/>
</dbReference>
<dbReference type="Proteomes" id="UP001526147">
    <property type="component" value="Unassembled WGS sequence"/>
</dbReference>
<evidence type="ECO:0000256" key="8">
    <source>
        <dbReference type="ARBA" id="ARBA00023004"/>
    </source>
</evidence>
<accession>A0ABT3DLX2</accession>
<dbReference type="Pfam" id="PF10418">
    <property type="entry name" value="DHODB_Fe-S_bind"/>
    <property type="match status" value="1"/>
</dbReference>
<name>A0ABT3DLX2_9BACI</name>
<comment type="cofactor">
    <cofactor evidence="10">
        <name>[2Fe-2S] cluster</name>
        <dbReference type="ChEBI" id="CHEBI:190135"/>
    </cofactor>
</comment>
<feature type="domain" description="FAD-binding FR-type" evidence="11">
    <location>
        <begin position="1"/>
        <end position="101"/>
    </location>
</feature>
<comment type="caution">
    <text evidence="12">The sequence shown here is derived from an EMBL/GenBank/DDBJ whole genome shotgun (WGS) entry which is preliminary data.</text>
</comment>
<keyword evidence="4" id="KW-0001">2Fe-2S</keyword>
<dbReference type="PANTHER" id="PTHR43513">
    <property type="entry name" value="DIHYDROOROTATE DEHYDROGENASE B (NAD(+)), ELECTRON TRANSFER SUBUNIT"/>
    <property type="match status" value="1"/>
</dbReference>
<keyword evidence="8" id="KW-0408">Iron</keyword>
<dbReference type="Gene3D" id="2.40.30.10">
    <property type="entry name" value="Translation factors"/>
    <property type="match status" value="1"/>
</dbReference>
<dbReference type="InterPro" id="IPR017938">
    <property type="entry name" value="Riboflavin_synthase-like_b-brl"/>
</dbReference>
<evidence type="ECO:0000256" key="3">
    <source>
        <dbReference type="ARBA" id="ARBA00022630"/>
    </source>
</evidence>
<sequence length="261" mass="29313">MKAHQVKILINKQVSDRYYLLKVDISSIEEKIEPGQFFNLRCSDQLYPFLRRPISVYKINRYNQTLEFLYLVKGLGTKKLAQLKEGQILDMFGPLGQGFHLQDEYDTILLLARGVGIATLAALAQKASEDNRKVIGILSARSQNDLLSADYLSDMGVEIHKVTDEEGTSDINSVTYLIEEILQEYHIKALYTCGSKRLSRLMQEVARREQLPGEIALEEHMGCAMGVCFACVCDLNDGSTTKSVRVCVDGPVFPLEQVVIS</sequence>
<dbReference type="SUPFAM" id="SSF52343">
    <property type="entry name" value="Ferredoxin reductase-like, C-terminal NADP-linked domain"/>
    <property type="match status" value="1"/>
</dbReference>
<dbReference type="SUPFAM" id="SSF63380">
    <property type="entry name" value="Riboflavin synthase domain-like"/>
    <property type="match status" value="1"/>
</dbReference>
<evidence type="ECO:0000313" key="12">
    <source>
        <dbReference type="EMBL" id="MCV9887866.1"/>
    </source>
</evidence>
<keyword evidence="5" id="KW-0479">Metal-binding</keyword>
<dbReference type="RefSeq" id="WP_264144089.1">
    <property type="nucleotide sequence ID" value="NZ_JAOYEY010000048.1"/>
</dbReference>
<organism evidence="12 13">
    <name type="scientific">Metabacillus halosaccharovorans</name>
    <dbReference type="NCBI Taxonomy" id="930124"/>
    <lineage>
        <taxon>Bacteria</taxon>
        <taxon>Bacillati</taxon>
        <taxon>Bacillota</taxon>
        <taxon>Bacilli</taxon>
        <taxon>Bacillales</taxon>
        <taxon>Bacillaceae</taxon>
        <taxon>Metabacillus</taxon>
    </lineage>
</organism>
<evidence type="ECO:0000256" key="5">
    <source>
        <dbReference type="ARBA" id="ARBA00022723"/>
    </source>
</evidence>
<evidence type="ECO:0000313" key="13">
    <source>
        <dbReference type="Proteomes" id="UP001526147"/>
    </source>
</evidence>
<evidence type="ECO:0000256" key="9">
    <source>
        <dbReference type="ARBA" id="ARBA00023014"/>
    </source>
</evidence>
<evidence type="ECO:0000256" key="10">
    <source>
        <dbReference type="ARBA" id="ARBA00034078"/>
    </source>
</evidence>